<reference evidence="3 4" key="1">
    <citation type="journal article" date="2014" name="Int. J. Syst. Evol. Microbiol.">
        <title>Complete genome sequence of Corynebacterium casei LMG S-19264T (=DSM 44701T), isolated from a smear-ripened cheese.</title>
        <authorList>
            <consortium name="US DOE Joint Genome Institute (JGI-PGF)"/>
            <person name="Walter F."/>
            <person name="Albersmeier A."/>
            <person name="Kalinowski J."/>
            <person name="Ruckert C."/>
        </authorList>
    </citation>
    <scope>NUCLEOTIDE SEQUENCE [LARGE SCALE GENOMIC DNA]</scope>
    <source>
        <strain evidence="3 4">KCTC 12866</strain>
    </source>
</reference>
<proteinExistence type="predicted"/>
<gene>
    <name evidence="3" type="ORF">GCM10007390_44450</name>
</gene>
<dbReference type="AlphaFoldDB" id="A0A8J3D7B5"/>
<evidence type="ECO:0000259" key="2">
    <source>
        <dbReference type="Pfam" id="PF13472"/>
    </source>
</evidence>
<accession>A0A8J3D7B5</accession>
<comment type="caution">
    <text evidence="3">The sequence shown here is derived from an EMBL/GenBank/DDBJ whole genome shotgun (WGS) entry which is preliminary data.</text>
</comment>
<organism evidence="3 4">
    <name type="scientific">Persicitalea jodogahamensis</name>
    <dbReference type="NCBI Taxonomy" id="402147"/>
    <lineage>
        <taxon>Bacteria</taxon>
        <taxon>Pseudomonadati</taxon>
        <taxon>Bacteroidota</taxon>
        <taxon>Cytophagia</taxon>
        <taxon>Cytophagales</taxon>
        <taxon>Spirosomataceae</taxon>
        <taxon>Persicitalea</taxon>
    </lineage>
</organism>
<dbReference type="SUPFAM" id="SSF52266">
    <property type="entry name" value="SGNH hydrolase"/>
    <property type="match status" value="1"/>
</dbReference>
<dbReference type="GO" id="GO:0016788">
    <property type="term" value="F:hydrolase activity, acting on ester bonds"/>
    <property type="evidence" value="ECO:0007669"/>
    <property type="project" value="UniProtKB-ARBA"/>
</dbReference>
<keyword evidence="4" id="KW-1185">Reference proteome</keyword>
<dbReference type="CDD" id="cd01832">
    <property type="entry name" value="SGNH_hydrolase_like_1"/>
    <property type="match status" value="1"/>
</dbReference>
<feature type="domain" description="SGNH hydrolase-type esterase" evidence="2">
    <location>
        <begin position="47"/>
        <end position="223"/>
    </location>
</feature>
<evidence type="ECO:0000313" key="3">
    <source>
        <dbReference type="EMBL" id="GHB84320.1"/>
    </source>
</evidence>
<feature type="chain" id="PRO_5035217350" evidence="1">
    <location>
        <begin position="18"/>
        <end position="240"/>
    </location>
</feature>
<dbReference type="Gene3D" id="3.40.50.1110">
    <property type="entry name" value="SGNH hydrolase"/>
    <property type="match status" value="1"/>
</dbReference>
<feature type="signal peptide" evidence="1">
    <location>
        <begin position="1"/>
        <end position="17"/>
    </location>
</feature>
<keyword evidence="1" id="KW-0732">Signal</keyword>
<name>A0A8J3D7B5_9BACT</name>
<dbReference type="Pfam" id="PF13472">
    <property type="entry name" value="Lipase_GDSL_2"/>
    <property type="match status" value="1"/>
</dbReference>
<dbReference type="EMBL" id="BMXF01000005">
    <property type="protein sequence ID" value="GHB84320.1"/>
    <property type="molecule type" value="Genomic_DNA"/>
</dbReference>
<sequence>MNYLTSLIAGMALCCLACVSDNEPGSTTTSPKVTPADSTQGISFLSLGDSYTIGESVPEAARWSVQFAEMLRKDGLAVASPDIIARTGWTTAELATGIIQAKNDKTYDLVSLLIGVNNQYRGQTIDRYRNEFRSLLDTSVKFAKGNKKQVFVLSTPDWGVSPFGKNSDRAKITREIDAFNAVAKEECEKAGILFIDITPISRSGLNDPSMFASDDLHFSGKMYGLWAKEALPKVKALLGK</sequence>
<dbReference type="InterPro" id="IPR013830">
    <property type="entry name" value="SGNH_hydro"/>
</dbReference>
<evidence type="ECO:0000256" key="1">
    <source>
        <dbReference type="SAM" id="SignalP"/>
    </source>
</evidence>
<protein>
    <submittedName>
        <fullName evidence="3">Lysophospholipase</fullName>
    </submittedName>
</protein>
<dbReference type="Proteomes" id="UP000598271">
    <property type="component" value="Unassembled WGS sequence"/>
</dbReference>
<dbReference type="InterPro" id="IPR036514">
    <property type="entry name" value="SGNH_hydro_sf"/>
</dbReference>
<dbReference type="RefSeq" id="WP_229581312.1">
    <property type="nucleotide sequence ID" value="NZ_BMXF01000005.1"/>
</dbReference>
<evidence type="ECO:0000313" key="4">
    <source>
        <dbReference type="Proteomes" id="UP000598271"/>
    </source>
</evidence>